<proteinExistence type="predicted"/>
<evidence type="ECO:0000313" key="1">
    <source>
        <dbReference type="EMBL" id="GFQ73981.1"/>
    </source>
</evidence>
<sequence>MNYKLTVNTLILCMGTSLSVLRKFPVYPWNFFNLFKITTIPYCLVSLFFQTANEDFTLLIGDKEGNLIAKKLFRVTENKCLGTIPARFYHVCIFNQETKKYETATLAVSSSTWLKLHSSKEFIRLNHTIPYVIIIYPDKRSIGVIVDDFYR</sequence>
<keyword evidence="2" id="KW-1185">Reference proteome</keyword>
<organism evidence="1 2">
    <name type="scientific">Trichonephila clavata</name>
    <name type="common">Joro spider</name>
    <name type="synonym">Nephila clavata</name>
    <dbReference type="NCBI Taxonomy" id="2740835"/>
    <lineage>
        <taxon>Eukaryota</taxon>
        <taxon>Metazoa</taxon>
        <taxon>Ecdysozoa</taxon>
        <taxon>Arthropoda</taxon>
        <taxon>Chelicerata</taxon>
        <taxon>Arachnida</taxon>
        <taxon>Araneae</taxon>
        <taxon>Araneomorphae</taxon>
        <taxon>Entelegynae</taxon>
        <taxon>Araneoidea</taxon>
        <taxon>Nephilidae</taxon>
        <taxon>Trichonephila</taxon>
    </lineage>
</organism>
<name>A0A8X6KI89_TRICU</name>
<gene>
    <name evidence="1" type="ORF">TNCT_233501</name>
</gene>
<reference evidence="1" key="1">
    <citation type="submission" date="2020-07" db="EMBL/GenBank/DDBJ databases">
        <title>Multicomponent nature underlies the extraordinary mechanical properties of spider dragline silk.</title>
        <authorList>
            <person name="Kono N."/>
            <person name="Nakamura H."/>
            <person name="Mori M."/>
            <person name="Yoshida Y."/>
            <person name="Ohtoshi R."/>
            <person name="Malay A.D."/>
            <person name="Moran D.A.P."/>
            <person name="Tomita M."/>
            <person name="Numata K."/>
            <person name="Arakawa K."/>
        </authorList>
    </citation>
    <scope>NUCLEOTIDE SEQUENCE</scope>
</reference>
<dbReference type="EMBL" id="BMAO01011471">
    <property type="protein sequence ID" value="GFQ73981.1"/>
    <property type="molecule type" value="Genomic_DNA"/>
</dbReference>
<evidence type="ECO:0000313" key="2">
    <source>
        <dbReference type="Proteomes" id="UP000887116"/>
    </source>
</evidence>
<dbReference type="AlphaFoldDB" id="A0A8X6KI89"/>
<accession>A0A8X6KI89</accession>
<comment type="caution">
    <text evidence="1">The sequence shown here is derived from an EMBL/GenBank/DDBJ whole genome shotgun (WGS) entry which is preliminary data.</text>
</comment>
<protein>
    <submittedName>
        <fullName evidence="1">Uncharacterized protein</fullName>
    </submittedName>
</protein>
<dbReference type="Proteomes" id="UP000887116">
    <property type="component" value="Unassembled WGS sequence"/>
</dbReference>